<dbReference type="Gene3D" id="3.40.250.10">
    <property type="entry name" value="Rhodanese-like domain"/>
    <property type="match status" value="1"/>
</dbReference>
<dbReference type="Gene3D" id="6.10.140.1340">
    <property type="match status" value="1"/>
</dbReference>
<evidence type="ECO:0000259" key="2">
    <source>
        <dbReference type="PROSITE" id="PS50206"/>
    </source>
</evidence>
<dbReference type="InterPro" id="IPR036873">
    <property type="entry name" value="Rhodanese-like_dom_sf"/>
</dbReference>
<dbReference type="GO" id="GO:0004792">
    <property type="term" value="F:thiosulfate-cyanide sulfurtransferase activity"/>
    <property type="evidence" value="ECO:0007669"/>
    <property type="project" value="TreeGrafter"/>
</dbReference>
<dbReference type="PANTHER" id="PTHR44086:SF10">
    <property type="entry name" value="THIOSULFATE SULFURTRANSFERASE_RHODANESE-LIKE DOMAIN-CONTAINING PROTEIN 3"/>
    <property type="match status" value="1"/>
</dbReference>
<keyword evidence="1" id="KW-1133">Transmembrane helix</keyword>
<organism evidence="3 4">
    <name type="scientific">Parapusillimonas granuli</name>
    <dbReference type="NCBI Taxonomy" id="380911"/>
    <lineage>
        <taxon>Bacteria</taxon>
        <taxon>Pseudomonadati</taxon>
        <taxon>Pseudomonadota</taxon>
        <taxon>Betaproteobacteria</taxon>
        <taxon>Burkholderiales</taxon>
        <taxon>Alcaligenaceae</taxon>
        <taxon>Parapusillimonas</taxon>
    </lineage>
</organism>
<keyword evidence="1" id="KW-0472">Membrane</keyword>
<dbReference type="PROSITE" id="PS50206">
    <property type="entry name" value="RHODANESE_3"/>
    <property type="match status" value="1"/>
</dbReference>
<dbReference type="RefSeq" id="WP_180156959.1">
    <property type="nucleotide sequence ID" value="NZ_JACCEM010000008.1"/>
</dbReference>
<sequence length="173" mass="18618">MTIQTITPEAARQLLDHGAVLVDIRSVSEYARERIEQACHIPMERLTQAELPRAPALVFLCRSGNRTRMNARTLGACVSCEAYVMEGGLDGWKKAGLPVVRDPAQPMELSRQTQIAAGSLVLAGVLLGAFVAPGFYVLAGFVGAGMIVAGVSGFCGMARLLMKMPWNRRAMQA</sequence>
<dbReference type="SUPFAM" id="SSF52821">
    <property type="entry name" value="Rhodanese/Cell cycle control phosphatase"/>
    <property type="match status" value="1"/>
</dbReference>
<protein>
    <submittedName>
        <fullName evidence="3">DUF2892 domain-containing protein</fullName>
    </submittedName>
</protein>
<dbReference type="PANTHER" id="PTHR44086">
    <property type="entry name" value="THIOSULFATE SULFURTRANSFERASE RDL2, MITOCHONDRIAL-RELATED"/>
    <property type="match status" value="1"/>
</dbReference>
<dbReference type="Pfam" id="PF11127">
    <property type="entry name" value="YgaP-like_TM"/>
    <property type="match status" value="1"/>
</dbReference>
<evidence type="ECO:0000256" key="1">
    <source>
        <dbReference type="SAM" id="Phobius"/>
    </source>
</evidence>
<dbReference type="EMBL" id="JACCEM010000008">
    <property type="protein sequence ID" value="NYT50730.1"/>
    <property type="molecule type" value="Genomic_DNA"/>
</dbReference>
<dbReference type="InterPro" id="IPR021309">
    <property type="entry name" value="YgaP-like_TM"/>
</dbReference>
<proteinExistence type="predicted"/>
<dbReference type="Proteomes" id="UP000559809">
    <property type="component" value="Unassembled WGS sequence"/>
</dbReference>
<feature type="domain" description="Rhodanese" evidence="2">
    <location>
        <begin position="15"/>
        <end position="101"/>
    </location>
</feature>
<name>A0A853G6Y3_9BURK</name>
<reference evidence="3 4" key="1">
    <citation type="submission" date="2020-07" db="EMBL/GenBank/DDBJ databases">
        <title>Taxonomic revisions and descriptions of new bacterial species based on genomic comparisons in the high-G+C-content subgroup of the family Alcaligenaceae.</title>
        <authorList>
            <person name="Szabo A."/>
            <person name="Felfoldi T."/>
        </authorList>
    </citation>
    <scope>NUCLEOTIDE SEQUENCE [LARGE SCALE GENOMIC DNA]</scope>
    <source>
        <strain evidence="3 4">LMG 24012</strain>
    </source>
</reference>
<feature type="transmembrane region" description="Helical" evidence="1">
    <location>
        <begin position="141"/>
        <end position="162"/>
    </location>
</feature>
<dbReference type="AlphaFoldDB" id="A0A853G6Y3"/>
<dbReference type="InterPro" id="IPR001763">
    <property type="entry name" value="Rhodanese-like_dom"/>
</dbReference>
<keyword evidence="4" id="KW-1185">Reference proteome</keyword>
<evidence type="ECO:0000313" key="4">
    <source>
        <dbReference type="Proteomes" id="UP000559809"/>
    </source>
</evidence>
<comment type="caution">
    <text evidence="3">The sequence shown here is derived from an EMBL/GenBank/DDBJ whole genome shotgun (WGS) entry which is preliminary data.</text>
</comment>
<evidence type="ECO:0000313" key="3">
    <source>
        <dbReference type="EMBL" id="NYT50730.1"/>
    </source>
</evidence>
<gene>
    <name evidence="3" type="ORF">H0A72_15535</name>
</gene>
<accession>A0A853G6Y3</accession>
<dbReference type="SMART" id="SM00450">
    <property type="entry name" value="RHOD"/>
    <property type="match status" value="1"/>
</dbReference>
<keyword evidence="1" id="KW-0812">Transmembrane</keyword>
<feature type="transmembrane region" description="Helical" evidence="1">
    <location>
        <begin position="115"/>
        <end position="135"/>
    </location>
</feature>
<dbReference type="Pfam" id="PF00581">
    <property type="entry name" value="Rhodanese"/>
    <property type="match status" value="1"/>
</dbReference>